<proteinExistence type="predicted"/>
<dbReference type="Proteomes" id="UP001439008">
    <property type="component" value="Unassembled WGS sequence"/>
</dbReference>
<evidence type="ECO:0000313" key="2">
    <source>
        <dbReference type="Proteomes" id="UP001439008"/>
    </source>
</evidence>
<dbReference type="EMBL" id="JBDODL010000267">
    <property type="protein sequence ID" value="MES1919364.1"/>
    <property type="molecule type" value="Genomic_DNA"/>
</dbReference>
<keyword evidence="2" id="KW-1185">Reference proteome</keyword>
<accession>A0ABV2AIT2</accession>
<reference evidence="1 2" key="1">
    <citation type="journal article" date="2024" name="BMC Biol.">
        <title>Comparative genomics of Ascetosporea gives new insight into the evolutionary basis for animal parasitism in Rhizaria.</title>
        <authorList>
            <person name="Hiltunen Thoren M."/>
            <person name="Onut-Brannstrom I."/>
            <person name="Alfjorden A."/>
            <person name="Peckova H."/>
            <person name="Swords F."/>
            <person name="Hooper C."/>
            <person name="Holzer A.S."/>
            <person name="Bass D."/>
            <person name="Burki F."/>
        </authorList>
    </citation>
    <scope>NUCLEOTIDE SEQUENCE [LARGE SCALE GENOMIC DNA]</scope>
    <source>
        <strain evidence="1">20-A016</strain>
    </source>
</reference>
<comment type="caution">
    <text evidence="1">The sequence shown here is derived from an EMBL/GenBank/DDBJ whole genome shotgun (WGS) entry which is preliminary data.</text>
</comment>
<sequence>MGIQVSTLPDENMPSYAFTFPETETGADIFVEEDFNDKGLKETIPLLQDRKTLIAKQEEKEFSGLFSDNEKTKNFIEMMKSRKSFMTLWTQKSIYDHENADKLISYAQELYKYDRDSKVKAKLFWKQIIKDKNEILARKDAVFDFCNEFNDQNKMVPNALEDSRAFILFLGEVFCSDDDKNKLLLKVLGVLDMLVIFRYQFTDGMRNFIKKLHEESIQVNDFWITLNLKDYSDKSTIEQTRVSFMRSSIFNTLLLNVMLQIES</sequence>
<organism evidence="1 2">
    <name type="scientific">Bonamia ostreae</name>
    <dbReference type="NCBI Taxonomy" id="126728"/>
    <lineage>
        <taxon>Eukaryota</taxon>
        <taxon>Sar</taxon>
        <taxon>Rhizaria</taxon>
        <taxon>Endomyxa</taxon>
        <taxon>Ascetosporea</taxon>
        <taxon>Haplosporida</taxon>
        <taxon>Bonamia</taxon>
    </lineage>
</organism>
<protein>
    <submittedName>
        <fullName evidence="1">Uncharacterized protein</fullName>
    </submittedName>
</protein>
<name>A0ABV2AIT2_9EUKA</name>
<evidence type="ECO:0000313" key="1">
    <source>
        <dbReference type="EMBL" id="MES1919364.1"/>
    </source>
</evidence>
<gene>
    <name evidence="1" type="ORF">MHBO_001210</name>
</gene>